<dbReference type="GO" id="GO:0016787">
    <property type="term" value="F:hydrolase activity"/>
    <property type="evidence" value="ECO:0007669"/>
    <property type="project" value="UniProtKB-KW"/>
</dbReference>
<gene>
    <name evidence="2" type="ORF">FQV27_12810</name>
</gene>
<dbReference type="EMBL" id="VOPL01000005">
    <property type="protein sequence ID" value="TXB68063.1"/>
    <property type="molecule type" value="Genomic_DNA"/>
</dbReference>
<sequence length="326" mass="34666">MRVLLLSLLGAAIVVPLGFRIFAALRETGSAALLRPADGQMVKTSMGTLHVLEMGPTDGPPLLLLHGTAAWSGLWRPVLEALAQEGYRAVGMDMPPFGFSDRDPEGDYSRQRQAARVIALADALHIKPVLIAHSFGAGAGVEATMIAPERFAGLVVVDGAIGIAKPTEGDGTKAMPLPLRVRPLRELAVALTATNPLMTRRLLASLLYVKDAATDEVVRVLQRPMRIAGSTRAFADWLPSLLVPPAGARSTDPANYRDFCLPTGIIWGSEDSITPVQQGERLTGLIAGSSLTLIPETGHIPQIESPAAFIASLRETLQALRSQHGC</sequence>
<keyword evidence="2" id="KW-0378">Hydrolase</keyword>
<evidence type="ECO:0000313" key="2">
    <source>
        <dbReference type="EMBL" id="TXB68063.1"/>
    </source>
</evidence>
<dbReference type="InterPro" id="IPR000073">
    <property type="entry name" value="AB_hydrolase_1"/>
</dbReference>
<dbReference type="AlphaFoldDB" id="A0A5C6S120"/>
<dbReference type="SUPFAM" id="SSF53474">
    <property type="entry name" value="alpha/beta-Hydrolases"/>
    <property type="match status" value="1"/>
</dbReference>
<protein>
    <submittedName>
        <fullName evidence="2">Alpha/beta hydrolase</fullName>
    </submittedName>
</protein>
<dbReference type="InterPro" id="IPR050266">
    <property type="entry name" value="AB_hydrolase_sf"/>
</dbReference>
<accession>A0A5C6S120</accession>
<dbReference type="PRINTS" id="PR00412">
    <property type="entry name" value="EPOXHYDRLASE"/>
</dbReference>
<dbReference type="Pfam" id="PF00561">
    <property type="entry name" value="Abhydrolase_1"/>
    <property type="match status" value="1"/>
</dbReference>
<keyword evidence="3" id="KW-1185">Reference proteome</keyword>
<dbReference type="Proteomes" id="UP000321562">
    <property type="component" value="Unassembled WGS sequence"/>
</dbReference>
<dbReference type="InterPro" id="IPR000639">
    <property type="entry name" value="Epox_hydrolase-like"/>
</dbReference>
<feature type="domain" description="AB hydrolase-1" evidence="1">
    <location>
        <begin position="60"/>
        <end position="306"/>
    </location>
</feature>
<evidence type="ECO:0000259" key="1">
    <source>
        <dbReference type="Pfam" id="PF00561"/>
    </source>
</evidence>
<organism evidence="2 3">
    <name type="scientific">Paracoccus aurantiacus</name>
    <dbReference type="NCBI Taxonomy" id="2599412"/>
    <lineage>
        <taxon>Bacteria</taxon>
        <taxon>Pseudomonadati</taxon>
        <taxon>Pseudomonadota</taxon>
        <taxon>Alphaproteobacteria</taxon>
        <taxon>Rhodobacterales</taxon>
        <taxon>Paracoccaceae</taxon>
        <taxon>Paracoccus</taxon>
    </lineage>
</organism>
<dbReference type="OrthoDB" id="9804723at2"/>
<reference evidence="2 3" key="1">
    <citation type="submission" date="2019-08" db="EMBL/GenBank/DDBJ databases">
        <authorList>
            <person name="Ye J."/>
        </authorList>
    </citation>
    <scope>NUCLEOTIDE SEQUENCE [LARGE SCALE GENOMIC DNA]</scope>
    <source>
        <strain evidence="2 3">TK008</strain>
    </source>
</reference>
<dbReference type="Gene3D" id="3.40.50.1820">
    <property type="entry name" value="alpha/beta hydrolase"/>
    <property type="match status" value="1"/>
</dbReference>
<proteinExistence type="predicted"/>
<dbReference type="PANTHER" id="PTHR43798">
    <property type="entry name" value="MONOACYLGLYCEROL LIPASE"/>
    <property type="match status" value="1"/>
</dbReference>
<dbReference type="RefSeq" id="WP_147099129.1">
    <property type="nucleotide sequence ID" value="NZ_JBHUFH010000003.1"/>
</dbReference>
<evidence type="ECO:0000313" key="3">
    <source>
        <dbReference type="Proteomes" id="UP000321562"/>
    </source>
</evidence>
<name>A0A5C6S120_9RHOB</name>
<comment type="caution">
    <text evidence="2">The sequence shown here is derived from an EMBL/GenBank/DDBJ whole genome shotgun (WGS) entry which is preliminary data.</text>
</comment>
<dbReference type="InterPro" id="IPR029058">
    <property type="entry name" value="AB_hydrolase_fold"/>
</dbReference>